<dbReference type="SUPFAM" id="SSF55486">
    <property type="entry name" value="Metalloproteases ('zincins'), catalytic domain"/>
    <property type="match status" value="1"/>
</dbReference>
<dbReference type="InterPro" id="IPR001842">
    <property type="entry name" value="Peptidase_M36"/>
</dbReference>
<accession>A0ABN2GCT9</accession>
<keyword evidence="5" id="KW-0862">Zinc</keyword>
<evidence type="ECO:0000256" key="6">
    <source>
        <dbReference type="ARBA" id="ARBA00023049"/>
    </source>
</evidence>
<dbReference type="Gene3D" id="1.10.390.10">
    <property type="entry name" value="Neutral Protease Domain 2"/>
    <property type="match status" value="1"/>
</dbReference>
<evidence type="ECO:0000256" key="7">
    <source>
        <dbReference type="SAM" id="SignalP"/>
    </source>
</evidence>
<sequence length="482" mass="51705">MRPPVVRRRVRSVALVAALATSTLVASGLPAAAAPATADGLSLIQTRTSLLGTHEWFQQTYKGLPVVNGWYAKHLDRSGRVSSVTDARKQVPSNVTTSATVPAAQAAQTAQAAATKFARAVNKTGGRTDATQTAVSTKLGVIGGAGSRLVWQVTSRGAGGSIETLVDATTKQTLKVSPLSDNYDAIGQVFDPNPVVALENESLTDQDDADYPAIQKAYKFKLLTDLTDPTHLVGKWAKIVNTDAVSSKTHLFNFKRNQPGFEQVSAYYAVTVAQRYIRSLGLTDVNAEPQDLLTDGIPDDNSFYDPSTDQITTGTGGVDDAEDLEVVQHEYGHAVQDDQVPGFGASEEAGAIGEGFGDYLAGTLSLPNGKGFDPACLMDWDSTSYTDAPHCIRRLDTKKTTDDKTGEVHDDGEIWSAALWEINRTLGRQKADKLIIQSQFYYAPDTSFAAAANNVVATARALYGQQTAAKIRPFFVKRKILT</sequence>
<keyword evidence="10" id="KW-1185">Reference proteome</keyword>
<evidence type="ECO:0000259" key="8">
    <source>
        <dbReference type="Pfam" id="PF07504"/>
    </source>
</evidence>
<evidence type="ECO:0000256" key="3">
    <source>
        <dbReference type="ARBA" id="ARBA00022729"/>
    </source>
</evidence>
<keyword evidence="4" id="KW-0378">Hydrolase</keyword>
<comment type="caution">
    <text evidence="9">The sequence shown here is derived from an EMBL/GenBank/DDBJ whole genome shotgun (WGS) entry which is preliminary data.</text>
</comment>
<evidence type="ECO:0000256" key="5">
    <source>
        <dbReference type="ARBA" id="ARBA00022833"/>
    </source>
</evidence>
<protein>
    <recommendedName>
        <fullName evidence="8">FTP domain-containing protein</fullName>
    </recommendedName>
</protein>
<keyword evidence="2" id="KW-0479">Metal-binding</keyword>
<evidence type="ECO:0000313" key="9">
    <source>
        <dbReference type="EMBL" id="GAA1669167.1"/>
    </source>
</evidence>
<organism evidence="9 10">
    <name type="scientific">Fodinicola feengrottensis</name>
    <dbReference type="NCBI Taxonomy" id="435914"/>
    <lineage>
        <taxon>Bacteria</taxon>
        <taxon>Bacillati</taxon>
        <taxon>Actinomycetota</taxon>
        <taxon>Actinomycetes</taxon>
        <taxon>Mycobacteriales</taxon>
        <taxon>Fodinicola</taxon>
    </lineage>
</organism>
<evidence type="ECO:0000256" key="1">
    <source>
        <dbReference type="ARBA" id="ARBA00022670"/>
    </source>
</evidence>
<feature type="signal peptide" evidence="7">
    <location>
        <begin position="1"/>
        <end position="26"/>
    </location>
</feature>
<reference evidence="9 10" key="1">
    <citation type="journal article" date="2019" name="Int. J. Syst. Evol. Microbiol.">
        <title>The Global Catalogue of Microorganisms (GCM) 10K type strain sequencing project: providing services to taxonomists for standard genome sequencing and annotation.</title>
        <authorList>
            <consortium name="The Broad Institute Genomics Platform"/>
            <consortium name="The Broad Institute Genome Sequencing Center for Infectious Disease"/>
            <person name="Wu L."/>
            <person name="Ma J."/>
        </authorList>
    </citation>
    <scope>NUCLEOTIDE SEQUENCE [LARGE SCALE GENOMIC DNA]</scope>
    <source>
        <strain evidence="9 10">JCM 14718</strain>
    </source>
</reference>
<dbReference type="InterPro" id="IPR050728">
    <property type="entry name" value="Zinc_Metalloprotease_M4"/>
</dbReference>
<dbReference type="Proteomes" id="UP001500618">
    <property type="component" value="Unassembled WGS sequence"/>
</dbReference>
<dbReference type="Pfam" id="PF07504">
    <property type="entry name" value="FTP"/>
    <property type="match status" value="1"/>
</dbReference>
<dbReference type="InterPro" id="IPR027268">
    <property type="entry name" value="Peptidase_M4/M1_CTD_sf"/>
</dbReference>
<evidence type="ECO:0000256" key="4">
    <source>
        <dbReference type="ARBA" id="ARBA00022801"/>
    </source>
</evidence>
<evidence type="ECO:0000256" key="2">
    <source>
        <dbReference type="ARBA" id="ARBA00022723"/>
    </source>
</evidence>
<dbReference type="RefSeq" id="WP_344308889.1">
    <property type="nucleotide sequence ID" value="NZ_BAAANY010000007.1"/>
</dbReference>
<feature type="domain" description="FTP" evidence="8">
    <location>
        <begin position="41"/>
        <end position="85"/>
    </location>
</feature>
<keyword evidence="6" id="KW-0482">Metalloprotease</keyword>
<dbReference type="EMBL" id="BAAANY010000007">
    <property type="protein sequence ID" value="GAA1669167.1"/>
    <property type="molecule type" value="Genomic_DNA"/>
</dbReference>
<evidence type="ECO:0000313" key="10">
    <source>
        <dbReference type="Proteomes" id="UP001500618"/>
    </source>
</evidence>
<keyword evidence="1" id="KW-0645">Protease</keyword>
<dbReference type="PANTHER" id="PTHR33794:SF1">
    <property type="entry name" value="BACILLOLYSIN"/>
    <property type="match status" value="1"/>
</dbReference>
<feature type="chain" id="PRO_5047199351" description="FTP domain-containing protein" evidence="7">
    <location>
        <begin position="27"/>
        <end position="482"/>
    </location>
</feature>
<keyword evidence="3 7" id="KW-0732">Signal</keyword>
<dbReference type="InterPro" id="IPR011096">
    <property type="entry name" value="FTP_domain"/>
</dbReference>
<dbReference type="Pfam" id="PF02128">
    <property type="entry name" value="Peptidase_M36"/>
    <property type="match status" value="1"/>
</dbReference>
<dbReference type="PANTHER" id="PTHR33794">
    <property type="entry name" value="BACILLOLYSIN"/>
    <property type="match status" value="1"/>
</dbReference>
<gene>
    <name evidence="9" type="ORF">GCM10009765_18300</name>
</gene>
<name>A0ABN2GCT9_9ACTN</name>
<proteinExistence type="predicted"/>